<dbReference type="Gene3D" id="1.20.1070.10">
    <property type="entry name" value="Rhodopsin 7-helix transmembrane proteins"/>
    <property type="match status" value="2"/>
</dbReference>
<evidence type="ECO:0000256" key="5">
    <source>
        <dbReference type="ARBA" id="ARBA00023040"/>
    </source>
</evidence>
<feature type="transmembrane region" description="Helical" evidence="12">
    <location>
        <begin position="837"/>
        <end position="855"/>
    </location>
</feature>
<keyword evidence="9 10" id="KW-0807">Transducer</keyword>
<feature type="region of interest" description="Disordered" evidence="11">
    <location>
        <begin position="812"/>
        <end position="832"/>
    </location>
</feature>
<sequence>MDRQRFADGSGGDRDDDDDDDDDDGYDDDNKDLREYFFKLFSNRSVYDVFESPFRNSTPTGSTAQRIAKAGQELLTNSNEPILSNLTTLSSDWTIDQTDPCFVLSGINHTLGNVTFWDNSSYPHEGWIGHCNLSTTTTNHGEVVVPMDLWQVVLFSTLAGCTSLITVVGNLIVLLSFIIERSIRQPTNYFIASLAVSDLIIGSISMPFYTLYLVAGQRWNLGPNLCDLWLSIDYTVCLASIYTVFCITIDRFCSVTIPAKYRDWRTERKVLVIITTTWIIPILVFFVSIFGWQYIVGERTVEEGKCYVQYMDNPIFNCFLQVGYFWITLIIMFILYTCIYRVALRMAAKSEQKYKKMTTLVSVAGQTMTTIGMNIGHRASLNPDSSQQNQKHETNCLQNSRLVTMASVTSSSTTDDRKASAVPPLPDQPQRPPGTNDPHHLHPGDFSTREVMHQPPSSIISSDGNSLASNNPQEDGVECLTSTGQDGFRLQATLSPDDERHNSVIPSVKFEDQTLSCSSDNACEPLGITRCSSGSHPCLSKCEKDCLNPKTPDRSCTDEKPTNNSNCSLGVYESRRETSDDDEADTSRLIQRPVNCPNLEEGKKAVGLCQAAVSSDTPACEEKNDDPFSFPSPKTYRKQFKNGDKASLVHQSPDTPKQNISASAHGTRVSDKSTEKHYRPAKHDGVCPNKHGSKTKSKESIGNPKNKFFLNFRNREYFRQKRKQQLKNSASNYSQQKQQDSRIKVLKRYFSESDARRGQRTNSTKSTFSEKFFRSGSEISKQSRTDVGRGTPLKGFMPLCFGKKATSIVITPAGTSKKRSDHSGGGRNKSENRARKALRTITIILGAFVVCWTPWHVLSLIIGFKGDQLPAVISGLLYDISYWLCYLNSPINPFCYALANQQFKKAFSRILKLHWHRT</sequence>
<accession>A0A2S1WLW9</accession>
<evidence type="ECO:0000256" key="10">
    <source>
        <dbReference type="RuleBase" id="RU000688"/>
    </source>
</evidence>
<dbReference type="GO" id="GO:0004993">
    <property type="term" value="F:G protein-coupled serotonin receptor activity"/>
    <property type="evidence" value="ECO:0007669"/>
    <property type="project" value="TreeGrafter"/>
</dbReference>
<dbReference type="PANTHER" id="PTHR24247:SF191">
    <property type="entry name" value="MUSCARINIC ACETYLCHOLINE RECEPTOR, B-TYPE, ISOFORM A"/>
    <property type="match status" value="1"/>
</dbReference>
<dbReference type="GO" id="GO:0007187">
    <property type="term" value="P:G protein-coupled receptor signaling pathway, coupled to cyclic nucleotide second messenger"/>
    <property type="evidence" value="ECO:0007669"/>
    <property type="project" value="TreeGrafter"/>
</dbReference>
<organism evidence="14">
    <name type="scientific">Hirudo verbana</name>
    <dbReference type="NCBI Taxonomy" id="311461"/>
    <lineage>
        <taxon>Eukaryota</taxon>
        <taxon>Metazoa</taxon>
        <taxon>Spiralia</taxon>
        <taxon>Lophotrochozoa</taxon>
        <taxon>Annelida</taxon>
        <taxon>Clitellata</taxon>
        <taxon>Hirudinea</taxon>
        <taxon>Hirudinida</taxon>
        <taxon>Hirudiniformes</taxon>
        <taxon>Hirudinidae</taxon>
        <taxon>Hirudo</taxon>
    </lineage>
</organism>
<evidence type="ECO:0000256" key="8">
    <source>
        <dbReference type="ARBA" id="ARBA00023170"/>
    </source>
</evidence>
<feature type="transmembrane region" description="Helical" evidence="12">
    <location>
        <begin position="880"/>
        <end position="899"/>
    </location>
</feature>
<feature type="compositionally biased region" description="Polar residues" evidence="11">
    <location>
        <begin position="649"/>
        <end position="664"/>
    </location>
</feature>
<dbReference type="FunFam" id="1.20.1070.10:FF:000365">
    <property type="entry name" value="Muscarinic acetylcholine receptor gar-2"/>
    <property type="match status" value="1"/>
</dbReference>
<dbReference type="GO" id="GO:0045202">
    <property type="term" value="C:synapse"/>
    <property type="evidence" value="ECO:0007669"/>
    <property type="project" value="TreeGrafter"/>
</dbReference>
<feature type="transmembrane region" description="Helical" evidence="12">
    <location>
        <begin position="270"/>
        <end position="295"/>
    </location>
</feature>
<feature type="compositionally biased region" description="Polar residues" evidence="11">
    <location>
        <begin position="455"/>
        <end position="473"/>
    </location>
</feature>
<evidence type="ECO:0000313" key="14">
    <source>
        <dbReference type="EMBL" id="AWJ68169.1"/>
    </source>
</evidence>
<keyword evidence="6 12" id="KW-0472">Membrane</keyword>
<keyword evidence="7" id="KW-1015">Disulfide bond</keyword>
<feature type="compositionally biased region" description="Polar residues" evidence="11">
    <location>
        <begin position="382"/>
        <end position="402"/>
    </location>
</feature>
<dbReference type="Pfam" id="PF00001">
    <property type="entry name" value="7tm_1"/>
    <property type="match status" value="2"/>
</dbReference>
<feature type="compositionally biased region" description="Basic and acidic residues" evidence="11">
    <location>
        <begin position="437"/>
        <end position="452"/>
    </location>
</feature>
<dbReference type="PROSITE" id="PS50262">
    <property type="entry name" value="G_PROTEIN_RECEP_F1_2"/>
    <property type="match status" value="1"/>
</dbReference>
<keyword evidence="4 12" id="KW-1133">Transmembrane helix</keyword>
<evidence type="ECO:0000256" key="4">
    <source>
        <dbReference type="ARBA" id="ARBA00022989"/>
    </source>
</evidence>
<dbReference type="PRINTS" id="PR00243">
    <property type="entry name" value="MUSCARINICR"/>
</dbReference>
<dbReference type="GO" id="GO:0007197">
    <property type="term" value="P:adenylate cyclase-inhibiting G protein-coupled acetylcholine receptor signaling pathway"/>
    <property type="evidence" value="ECO:0007669"/>
    <property type="project" value="TreeGrafter"/>
</dbReference>
<dbReference type="EMBL" id="MG973316">
    <property type="protein sequence ID" value="AWJ68169.1"/>
    <property type="molecule type" value="mRNA"/>
</dbReference>
<feature type="transmembrane region" description="Helical" evidence="12">
    <location>
        <begin position="229"/>
        <end position="249"/>
    </location>
</feature>
<feature type="region of interest" description="Disordered" evidence="11">
    <location>
        <begin position="1"/>
        <end position="28"/>
    </location>
</feature>
<feature type="region of interest" description="Disordered" evidence="11">
    <location>
        <begin position="618"/>
        <end position="706"/>
    </location>
</feature>
<feature type="compositionally biased region" description="Basic and acidic residues" evidence="11">
    <location>
        <begin position="668"/>
        <end position="685"/>
    </location>
</feature>
<evidence type="ECO:0000256" key="3">
    <source>
        <dbReference type="ARBA" id="ARBA00022692"/>
    </source>
</evidence>
<dbReference type="PRINTS" id="PR00237">
    <property type="entry name" value="GPCRRHODOPSN"/>
</dbReference>
<feature type="transmembrane region" description="Helical" evidence="12">
    <location>
        <begin position="189"/>
        <end position="209"/>
    </location>
</feature>
<feature type="region of interest" description="Disordered" evidence="11">
    <location>
        <begin position="567"/>
        <end position="589"/>
    </location>
</feature>
<feature type="region of interest" description="Disordered" evidence="11">
    <location>
        <begin position="723"/>
        <end position="742"/>
    </location>
</feature>
<feature type="compositionally biased region" description="Acidic residues" evidence="11">
    <location>
        <begin position="14"/>
        <end position="28"/>
    </location>
</feature>
<dbReference type="PROSITE" id="PS00237">
    <property type="entry name" value="G_PROTEIN_RECEP_F1_1"/>
    <property type="match status" value="1"/>
</dbReference>
<protein>
    <submittedName>
        <fullName evidence="14">Putative muscarinic acetylcholine receptor 4</fullName>
    </submittedName>
</protein>
<feature type="transmembrane region" description="Helical" evidence="12">
    <location>
        <begin position="323"/>
        <end position="343"/>
    </location>
</feature>
<dbReference type="SMART" id="SM01381">
    <property type="entry name" value="7TM_GPCR_Srsx"/>
    <property type="match status" value="1"/>
</dbReference>
<feature type="compositionally biased region" description="Basic and acidic residues" evidence="11">
    <location>
        <begin position="821"/>
        <end position="832"/>
    </location>
</feature>
<evidence type="ECO:0000256" key="11">
    <source>
        <dbReference type="SAM" id="MobiDB-lite"/>
    </source>
</evidence>
<dbReference type="InterPro" id="IPR017452">
    <property type="entry name" value="GPCR_Rhodpsn_7TM"/>
</dbReference>
<feature type="domain" description="G-protein coupled receptors family 1 profile" evidence="13">
    <location>
        <begin position="169"/>
        <end position="896"/>
    </location>
</feature>
<comment type="subcellular location">
    <subcellularLocation>
        <location evidence="1">Cell membrane</location>
        <topology evidence="1">Multi-pass membrane protein</topology>
    </subcellularLocation>
</comment>
<dbReference type="SUPFAM" id="SSF81321">
    <property type="entry name" value="Family A G protein-coupled receptor-like"/>
    <property type="match status" value="2"/>
</dbReference>
<name>A0A2S1WLW9_9ANNE</name>
<evidence type="ECO:0000256" key="12">
    <source>
        <dbReference type="SAM" id="Phobius"/>
    </source>
</evidence>
<dbReference type="GO" id="GO:0016907">
    <property type="term" value="F:G protein-coupled acetylcholine receptor activity"/>
    <property type="evidence" value="ECO:0007669"/>
    <property type="project" value="InterPro"/>
</dbReference>
<dbReference type="InterPro" id="IPR000995">
    <property type="entry name" value="Musac_Ach_rcpt"/>
</dbReference>
<evidence type="ECO:0000259" key="13">
    <source>
        <dbReference type="PROSITE" id="PS50262"/>
    </source>
</evidence>
<evidence type="ECO:0000256" key="1">
    <source>
        <dbReference type="ARBA" id="ARBA00004651"/>
    </source>
</evidence>
<dbReference type="PANTHER" id="PTHR24247">
    <property type="entry name" value="5-HYDROXYTRYPTAMINE RECEPTOR"/>
    <property type="match status" value="1"/>
</dbReference>
<dbReference type="GO" id="GO:0005886">
    <property type="term" value="C:plasma membrane"/>
    <property type="evidence" value="ECO:0007669"/>
    <property type="project" value="UniProtKB-SubCell"/>
</dbReference>
<keyword evidence="2" id="KW-1003">Cell membrane</keyword>
<proteinExistence type="evidence at transcript level"/>
<comment type="similarity">
    <text evidence="10">Belongs to the G-protein coupled receptor 1 family.</text>
</comment>
<evidence type="ECO:0000256" key="9">
    <source>
        <dbReference type="ARBA" id="ARBA00023224"/>
    </source>
</evidence>
<dbReference type="InterPro" id="IPR000276">
    <property type="entry name" value="GPCR_Rhodpsn"/>
</dbReference>
<feature type="transmembrane region" description="Helical" evidence="12">
    <location>
        <begin position="149"/>
        <end position="177"/>
    </location>
</feature>
<keyword evidence="8 10" id="KW-0675">Receptor</keyword>
<feature type="compositionally biased region" description="Low complexity" evidence="11">
    <location>
        <begin position="403"/>
        <end position="413"/>
    </location>
</feature>
<dbReference type="AlphaFoldDB" id="A0A2S1WLW9"/>
<keyword evidence="5 10" id="KW-0297">G-protein coupled receptor</keyword>
<evidence type="ECO:0000256" key="2">
    <source>
        <dbReference type="ARBA" id="ARBA00022475"/>
    </source>
</evidence>
<evidence type="ECO:0000256" key="7">
    <source>
        <dbReference type="ARBA" id="ARBA00023157"/>
    </source>
</evidence>
<dbReference type="GO" id="GO:0030425">
    <property type="term" value="C:dendrite"/>
    <property type="evidence" value="ECO:0007669"/>
    <property type="project" value="TreeGrafter"/>
</dbReference>
<feature type="region of interest" description="Disordered" evidence="11">
    <location>
        <begin position="376"/>
        <end position="481"/>
    </location>
</feature>
<feature type="compositionally biased region" description="Polar residues" evidence="11">
    <location>
        <begin position="726"/>
        <end position="738"/>
    </location>
</feature>
<keyword evidence="3 10" id="KW-0812">Transmembrane</keyword>
<evidence type="ECO:0000256" key="6">
    <source>
        <dbReference type="ARBA" id="ARBA00023136"/>
    </source>
</evidence>
<feature type="compositionally biased region" description="Pro residues" evidence="11">
    <location>
        <begin position="423"/>
        <end position="432"/>
    </location>
</feature>
<reference evidence="14" key="1">
    <citation type="submission" date="2018-02" db="EMBL/GenBank/DDBJ databases">
        <title>Hirudo verbana central nervous system transcriptome analysis of ion channel and receptor content.</title>
        <authorList>
            <person name="Northcutt A.J."/>
            <person name="Schulz D.J."/>
            <person name="Mesce K.A."/>
        </authorList>
    </citation>
    <scope>NUCLEOTIDE SEQUENCE</scope>
</reference>